<evidence type="ECO:0000256" key="9">
    <source>
        <dbReference type="PIRSR" id="PIRSR639901-1"/>
    </source>
</evidence>
<feature type="site" description="Transition state stabilizer" evidence="10">
    <location>
        <position position="129"/>
    </location>
</feature>
<dbReference type="OrthoDB" id="9789797at2"/>
<protein>
    <recommendedName>
        <fullName evidence="5 11">3-deoxy-D-manno-octulosonic acid transferase</fullName>
        <shortName evidence="11">Kdo transferase</shortName>
        <ecNumber evidence="4 11">2.4.99.12</ecNumber>
    </recommendedName>
    <alternativeName>
        <fullName evidence="7 11">Lipid IV(A) 3-deoxy-D-manno-octulosonic acid transferase</fullName>
    </alternativeName>
</protein>
<comment type="pathway">
    <text evidence="2 11">Bacterial outer membrane biogenesis; LPS core biosynthesis.</text>
</comment>
<dbReference type="InterPro" id="IPR039901">
    <property type="entry name" value="Kdotransferase"/>
</dbReference>
<accession>A0A1H6H1W5</accession>
<comment type="function">
    <text evidence="1 11">Involved in lipopolysaccharide (LPS) biosynthesis. Catalyzes the transfer of 3-deoxy-D-manno-octulosonate (Kdo) residue(s) from CMP-Kdo to lipid IV(A), the tetraacyldisaccharide-1,4'-bisphosphate precursor of lipid A.</text>
</comment>
<reference evidence="14" key="1">
    <citation type="submission" date="2016-10" db="EMBL/GenBank/DDBJ databases">
        <authorList>
            <person name="Varghese N."/>
            <person name="Submissions S."/>
        </authorList>
    </citation>
    <scope>NUCLEOTIDE SEQUENCE [LARGE SCALE GENOMIC DNA]</scope>
    <source>
        <strain evidence="14">DSM 13234</strain>
    </source>
</reference>
<evidence type="ECO:0000256" key="4">
    <source>
        <dbReference type="ARBA" id="ARBA00012621"/>
    </source>
</evidence>
<evidence type="ECO:0000256" key="8">
    <source>
        <dbReference type="ARBA" id="ARBA00049183"/>
    </source>
</evidence>
<dbReference type="InterPro" id="IPR038107">
    <property type="entry name" value="Glycos_transf_N_sf"/>
</dbReference>
<organism evidence="13 14">
    <name type="scientific">Magnetospirillum fulvum</name>
    <name type="common">Rhodospirillum fulvum</name>
    <dbReference type="NCBI Taxonomy" id="1082"/>
    <lineage>
        <taxon>Bacteria</taxon>
        <taxon>Pseudomonadati</taxon>
        <taxon>Pseudomonadota</taxon>
        <taxon>Alphaproteobacteria</taxon>
        <taxon>Rhodospirillales</taxon>
        <taxon>Rhodospirillaceae</taxon>
        <taxon>Magnetospirillum</taxon>
    </lineage>
</organism>
<dbReference type="GO" id="GO:0009245">
    <property type="term" value="P:lipid A biosynthetic process"/>
    <property type="evidence" value="ECO:0007669"/>
    <property type="project" value="TreeGrafter"/>
</dbReference>
<feature type="domain" description="3-deoxy-D-manno-octulosonic-acid transferase N-terminal" evidence="12">
    <location>
        <begin position="34"/>
        <end position="207"/>
    </location>
</feature>
<dbReference type="Proteomes" id="UP000182983">
    <property type="component" value="Unassembled WGS sequence"/>
</dbReference>
<comment type="catalytic activity">
    <reaction evidence="8 11">
        <text>lipid IVA (E. coli) + CMP-3-deoxy-beta-D-manno-octulosonate = alpha-Kdo-(2-&gt;6)-lipid IVA (E. coli) + CMP + H(+)</text>
        <dbReference type="Rhea" id="RHEA:28066"/>
        <dbReference type="ChEBI" id="CHEBI:15378"/>
        <dbReference type="ChEBI" id="CHEBI:58603"/>
        <dbReference type="ChEBI" id="CHEBI:60364"/>
        <dbReference type="ChEBI" id="CHEBI:60377"/>
        <dbReference type="ChEBI" id="CHEBI:85987"/>
        <dbReference type="EC" id="2.4.99.12"/>
    </reaction>
</comment>
<dbReference type="Gene3D" id="3.40.50.2000">
    <property type="entry name" value="Glycogen Phosphorylase B"/>
    <property type="match status" value="1"/>
</dbReference>
<dbReference type="GO" id="GO:0043842">
    <property type="term" value="F:Kdo transferase activity"/>
    <property type="evidence" value="ECO:0007669"/>
    <property type="project" value="UniProtKB-EC"/>
</dbReference>
<dbReference type="Gene3D" id="3.40.50.11720">
    <property type="entry name" value="3-Deoxy-D-manno-octulosonic-acid transferase, N-terminal domain"/>
    <property type="match status" value="1"/>
</dbReference>
<evidence type="ECO:0000256" key="2">
    <source>
        <dbReference type="ARBA" id="ARBA00004713"/>
    </source>
</evidence>
<keyword evidence="11" id="KW-0448">Lipopolysaccharide biosynthesis</keyword>
<feature type="site" description="Transition state stabilizer" evidence="10">
    <location>
        <position position="205"/>
    </location>
</feature>
<name>A0A1H6H1W5_MAGFU</name>
<proteinExistence type="inferred from homology"/>
<keyword evidence="11" id="KW-1003">Cell membrane</keyword>
<gene>
    <name evidence="13" type="ORF">SAMN04244559_00637</name>
</gene>
<dbReference type="GO" id="GO:0009244">
    <property type="term" value="P:lipopolysaccharide core region biosynthetic process"/>
    <property type="evidence" value="ECO:0007669"/>
    <property type="project" value="UniProtKB-UniRule"/>
</dbReference>
<feature type="active site" description="Proton acceptor" evidence="9">
    <location>
        <position position="61"/>
    </location>
</feature>
<dbReference type="FunFam" id="3.40.50.2000:FF:000032">
    <property type="entry name" value="3-deoxy-D-manno-octulosonic acid transferase"/>
    <property type="match status" value="1"/>
</dbReference>
<evidence type="ECO:0000256" key="3">
    <source>
        <dbReference type="ARBA" id="ARBA00006380"/>
    </source>
</evidence>
<dbReference type="RefSeq" id="WP_074765470.1">
    <property type="nucleotide sequence ID" value="NZ_FNWO01000002.1"/>
</dbReference>
<dbReference type="UniPathway" id="UPA00958"/>
<keyword evidence="14" id="KW-1185">Reference proteome</keyword>
<dbReference type="PANTHER" id="PTHR42755:SF1">
    <property type="entry name" value="3-DEOXY-D-MANNO-OCTULOSONIC ACID TRANSFERASE, MITOCHONDRIAL-RELATED"/>
    <property type="match status" value="1"/>
</dbReference>
<dbReference type="EC" id="2.4.99.12" evidence="4 11"/>
<comment type="subcellular location">
    <subcellularLocation>
        <location evidence="11">Cell membrane</location>
    </subcellularLocation>
</comment>
<dbReference type="GO" id="GO:0005886">
    <property type="term" value="C:plasma membrane"/>
    <property type="evidence" value="ECO:0007669"/>
    <property type="project" value="UniProtKB-SubCell"/>
</dbReference>
<dbReference type="AlphaFoldDB" id="A0A1H6H1W5"/>
<dbReference type="InterPro" id="IPR007507">
    <property type="entry name" value="Glycos_transf_N"/>
</dbReference>
<keyword evidence="11" id="KW-0472">Membrane</keyword>
<evidence type="ECO:0000256" key="6">
    <source>
        <dbReference type="ARBA" id="ARBA00022679"/>
    </source>
</evidence>
<dbReference type="SUPFAM" id="SSF53756">
    <property type="entry name" value="UDP-Glycosyltransferase/glycogen phosphorylase"/>
    <property type="match status" value="1"/>
</dbReference>
<evidence type="ECO:0000256" key="1">
    <source>
        <dbReference type="ARBA" id="ARBA00003394"/>
    </source>
</evidence>
<evidence type="ECO:0000256" key="7">
    <source>
        <dbReference type="ARBA" id="ARBA00031445"/>
    </source>
</evidence>
<evidence type="ECO:0000259" key="12">
    <source>
        <dbReference type="Pfam" id="PF04413"/>
    </source>
</evidence>
<evidence type="ECO:0000313" key="13">
    <source>
        <dbReference type="EMBL" id="SEH28023.1"/>
    </source>
</evidence>
<dbReference type="PANTHER" id="PTHR42755">
    <property type="entry name" value="3-DEOXY-MANNO-OCTULOSONATE CYTIDYLYLTRANSFERASE"/>
    <property type="match status" value="1"/>
</dbReference>
<keyword evidence="6 11" id="KW-0808">Transferase</keyword>
<evidence type="ECO:0000256" key="11">
    <source>
        <dbReference type="RuleBase" id="RU365103"/>
    </source>
</evidence>
<dbReference type="Pfam" id="PF04413">
    <property type="entry name" value="Glycos_transf_N"/>
    <property type="match status" value="1"/>
</dbReference>
<evidence type="ECO:0000256" key="10">
    <source>
        <dbReference type="PIRSR" id="PIRSR639901-2"/>
    </source>
</evidence>
<evidence type="ECO:0000256" key="5">
    <source>
        <dbReference type="ARBA" id="ARBA00019077"/>
    </source>
</evidence>
<evidence type="ECO:0000313" key="14">
    <source>
        <dbReference type="Proteomes" id="UP000182983"/>
    </source>
</evidence>
<dbReference type="EMBL" id="FNWO01000002">
    <property type="protein sequence ID" value="SEH28023.1"/>
    <property type="molecule type" value="Genomic_DNA"/>
</dbReference>
<sequence length="426" mass="46259">MIYSLYRRVTDLGGPLISLYLDSRRARGKEDPARFGERLGQPGQPRPPGPLVWIHAASVGESLSVLPLVGRLRRRGLGVLLTTGTVTSARMVADRLPAGAIHQYLPVDRTPYVDSFLDHWRPDLMLWTESDFWPNMLVEAKRRAIPMVLVQGRISPRSYARWRYLPDLIGSMLGGFDLCLAQTEADAGRLRGLGGGDVRCLGNLKYAVPPLPGDEAELVRLRAALAGRPFWLAASTHPGEETIIASVHRRLAERFPTLLTLIVPRHPARGPDIARKLIAQGLSVALRSGGETPQAGTAIHIADTMGELGVFYRLADIVFMGKSLTVGGGQNPFEPARLGCAVLFGPQMENFPDMAAQMIAAGAAIEVKDAEGMAETLGALLDDPARLERMKSAAAGWAEAEAEVLDVVEAALAPFLRDAERRHARP</sequence>
<comment type="similarity">
    <text evidence="3">Belongs to the glycosyltransferase group 1 family. Glycosyltransferase 30 subfamily.</text>
</comment>